<dbReference type="InterPro" id="IPR022644">
    <property type="entry name" value="De-COase2_N"/>
</dbReference>
<dbReference type="EMBL" id="OZ026884">
    <property type="protein sequence ID" value="CAL1241342.1"/>
    <property type="molecule type" value="Genomic_DNA"/>
</dbReference>
<dbReference type="InterPro" id="IPR022643">
    <property type="entry name" value="De-COase2_C"/>
</dbReference>
<dbReference type="PIRSF" id="PIRSF038941">
    <property type="entry name" value="NspC"/>
    <property type="match status" value="1"/>
</dbReference>
<dbReference type="Pfam" id="PF02784">
    <property type="entry name" value="Orn_Arg_deC_N"/>
    <property type="match status" value="1"/>
</dbReference>
<comment type="similarity">
    <text evidence="8 11">Belongs to the Orn/Lys/Arg decarboxylase class-II family. NspC subfamily.</text>
</comment>
<dbReference type="EC" id="4.1.1.96" evidence="2 11"/>
<keyword evidence="15" id="KW-1185">Reference proteome</keyword>
<evidence type="ECO:0000256" key="2">
    <source>
        <dbReference type="ARBA" id="ARBA00012259"/>
    </source>
</evidence>
<evidence type="ECO:0000256" key="7">
    <source>
        <dbReference type="ARBA" id="ARBA00023239"/>
    </source>
</evidence>
<dbReference type="PRINTS" id="PR01179">
    <property type="entry name" value="ODADCRBXLASE"/>
</dbReference>
<keyword evidence="11" id="KW-0620">Polyamine biosynthesis</keyword>
<evidence type="ECO:0000256" key="3">
    <source>
        <dbReference type="ARBA" id="ARBA00013633"/>
    </source>
</evidence>
<gene>
    <name evidence="14" type="ORF">MECH1_V1_2566</name>
</gene>
<evidence type="ECO:0000313" key="14">
    <source>
        <dbReference type="EMBL" id="CAL1241342.1"/>
    </source>
</evidence>
<dbReference type="SUPFAM" id="SSF50621">
    <property type="entry name" value="Alanine racemase C-terminal domain-like"/>
    <property type="match status" value="1"/>
</dbReference>
<keyword evidence="4 11" id="KW-0210">Decarboxylase</keyword>
<feature type="domain" description="Orn/DAP/Arg decarboxylase 2 N-terminal" evidence="13">
    <location>
        <begin position="36"/>
        <end position="253"/>
    </location>
</feature>
<evidence type="ECO:0000256" key="10">
    <source>
        <dbReference type="ARBA" id="ARBA00047389"/>
    </source>
</evidence>
<organism evidence="14 15">
    <name type="scientific">Candidatus Methylocalor cossyra</name>
    <dbReference type="NCBI Taxonomy" id="3108543"/>
    <lineage>
        <taxon>Bacteria</taxon>
        <taxon>Pseudomonadati</taxon>
        <taxon>Pseudomonadota</taxon>
        <taxon>Gammaproteobacteria</taxon>
        <taxon>Methylococcales</taxon>
        <taxon>Methylococcaceae</taxon>
        <taxon>Candidatus Methylocalor</taxon>
    </lineage>
</organism>
<dbReference type="SUPFAM" id="SSF51419">
    <property type="entry name" value="PLP-binding barrel"/>
    <property type="match status" value="1"/>
</dbReference>
<comment type="subcellular location">
    <subcellularLocation>
        <location evidence="11">Cytoplasm</location>
    </subcellularLocation>
</comment>
<dbReference type="PANTHER" id="PTHR43727">
    <property type="entry name" value="DIAMINOPIMELATE DECARBOXYLASE"/>
    <property type="match status" value="1"/>
</dbReference>
<evidence type="ECO:0000256" key="9">
    <source>
        <dbReference type="ARBA" id="ARBA00047351"/>
    </source>
</evidence>
<dbReference type="InterPro" id="IPR029066">
    <property type="entry name" value="PLP-binding_barrel"/>
</dbReference>
<evidence type="ECO:0000313" key="15">
    <source>
        <dbReference type="Proteomes" id="UP001497493"/>
    </source>
</evidence>
<reference evidence="14 15" key="1">
    <citation type="submission" date="2024-04" db="EMBL/GenBank/DDBJ databases">
        <authorList>
            <person name="Cremers G."/>
        </authorList>
    </citation>
    <scope>NUCLEOTIDE SEQUENCE [LARGE SCALE GENOMIC DNA]</scope>
    <source>
        <strain evidence="14">MeCH1-AG</strain>
    </source>
</reference>
<dbReference type="RefSeq" id="WP_348757867.1">
    <property type="nucleotide sequence ID" value="NZ_OZ026884.1"/>
</dbReference>
<comment type="subunit">
    <text evidence="11">Homodimer.</text>
</comment>
<evidence type="ECO:0000259" key="12">
    <source>
        <dbReference type="Pfam" id="PF00278"/>
    </source>
</evidence>
<dbReference type="Gene3D" id="3.20.20.10">
    <property type="entry name" value="Alanine racemase"/>
    <property type="match status" value="1"/>
</dbReference>
<proteinExistence type="inferred from homology"/>
<keyword evidence="7 11" id="KW-0456">Lyase</keyword>
<keyword evidence="5 11" id="KW-0663">Pyridoxal phosphate</keyword>
<evidence type="ECO:0000256" key="11">
    <source>
        <dbReference type="PIRNR" id="PIRNR038941"/>
    </source>
</evidence>
<dbReference type="InterPro" id="IPR009006">
    <property type="entry name" value="Ala_racemase/Decarboxylase_C"/>
</dbReference>
<comment type="catalytic activity">
    <reaction evidence="9 11">
        <text>carboxyspermidine + H(+) = spermidine + CO2</text>
        <dbReference type="Rhea" id="RHEA:34095"/>
        <dbReference type="ChEBI" id="CHEBI:15378"/>
        <dbReference type="ChEBI" id="CHEBI:16526"/>
        <dbReference type="ChEBI" id="CHEBI:57834"/>
        <dbReference type="ChEBI" id="CHEBI:65072"/>
        <dbReference type="EC" id="4.1.1.96"/>
    </reaction>
</comment>
<feature type="domain" description="Orn/DAP/Arg decarboxylase 2 C-terminal" evidence="12">
    <location>
        <begin position="17"/>
        <end position="341"/>
    </location>
</feature>
<keyword evidence="11" id="KW-0963">Cytoplasm</keyword>
<dbReference type="InterPro" id="IPR005730">
    <property type="entry name" value="Nsp_de-COase"/>
</dbReference>
<evidence type="ECO:0000256" key="1">
    <source>
        <dbReference type="ARBA" id="ARBA00001933"/>
    </source>
</evidence>
<dbReference type="Pfam" id="PF00278">
    <property type="entry name" value="Orn_DAP_Arg_deC"/>
    <property type="match status" value="1"/>
</dbReference>
<comment type="catalytic activity">
    <reaction evidence="10 11">
        <text>carboxynorspermidine + H(+) = norspermidine + CO2</text>
        <dbReference type="Rhea" id="RHEA:34099"/>
        <dbReference type="ChEBI" id="CHEBI:15378"/>
        <dbReference type="ChEBI" id="CHEBI:16526"/>
        <dbReference type="ChEBI" id="CHEBI:57920"/>
        <dbReference type="ChEBI" id="CHEBI:65070"/>
        <dbReference type="EC" id="4.1.1.96"/>
    </reaction>
</comment>
<dbReference type="PANTHER" id="PTHR43727:SF1">
    <property type="entry name" value="CARBOXYNORSPERMIDINE_CARBOXYSPERMIDINE DECARBOXYLASE"/>
    <property type="match status" value="1"/>
</dbReference>
<sequence>MTALLSALLSVPETPAFVYDEGAILEALQRLAPVRALAGGRLLYSVKALPLTGLLDLIQPAVDGFAASSLFEARLAHEAMARGAGQGALHITTPGLRAEEIGELARRCSHISFNSLEQYRRLAASIEDAASLGLRVNPGLSFLDDPRHDPCRPFSKLGVPLGEAAAALAAERALEGLHFHTQFECRSLTPLRATLGRLESALGRVLRRLRWINLGGGYLLDSAALVRELAELVAGLRERYGLEVFFEPGKAIVGAAGYLVTEVIDRFERGGKTIAVLDSGVQHLPAVFEYQKSPALAGPGADGALPCLLVGSTCLAGDVFGEYRFRRLPSVGERLVFWDVGAYTLTRASRFNGYDWPAIHALRRDGRIEPVKRYGYAAYRSQWQTEGTPLVGGGGDR</sequence>
<evidence type="ECO:0000256" key="4">
    <source>
        <dbReference type="ARBA" id="ARBA00022793"/>
    </source>
</evidence>
<dbReference type="InterPro" id="IPR000183">
    <property type="entry name" value="Orn/DAP/Arg_de-COase"/>
</dbReference>
<name>A0ABP1CBR2_9GAMM</name>
<dbReference type="Proteomes" id="UP001497493">
    <property type="component" value="Chromosome"/>
</dbReference>
<evidence type="ECO:0000256" key="5">
    <source>
        <dbReference type="ARBA" id="ARBA00022898"/>
    </source>
</evidence>
<protein>
    <recommendedName>
        <fullName evidence="3 11">Carboxynorspermidine/carboxyspermidine decarboxylase</fullName>
        <shortName evidence="11">CANS DC/CAS DC</shortName>
        <shortName evidence="11">CANSDC/CASDC</shortName>
        <ecNumber evidence="2 11">4.1.1.96</ecNumber>
    </recommendedName>
</protein>
<evidence type="ECO:0000259" key="13">
    <source>
        <dbReference type="Pfam" id="PF02784"/>
    </source>
</evidence>
<dbReference type="GO" id="GO:0016829">
    <property type="term" value="F:lyase activity"/>
    <property type="evidence" value="ECO:0007669"/>
    <property type="project" value="UniProtKB-KW"/>
</dbReference>
<accession>A0ABP1CBR2</accession>
<evidence type="ECO:0000256" key="6">
    <source>
        <dbReference type="ARBA" id="ARBA00023066"/>
    </source>
</evidence>
<evidence type="ECO:0000256" key="8">
    <source>
        <dbReference type="ARBA" id="ARBA00025802"/>
    </source>
</evidence>
<comment type="function">
    <text evidence="11">Catalyzes the decarboxylation of carboxynorspermidine and carboxyspermidine.</text>
</comment>
<dbReference type="Gene3D" id="2.40.37.10">
    <property type="entry name" value="Lyase, Ornithine Decarboxylase, Chain A, domain 1"/>
    <property type="match status" value="1"/>
</dbReference>
<comment type="cofactor">
    <cofactor evidence="1 11">
        <name>pyridoxal 5'-phosphate</name>
        <dbReference type="ChEBI" id="CHEBI:597326"/>
    </cofactor>
</comment>
<keyword evidence="6 11" id="KW-0745">Spermidine biosynthesis</keyword>